<dbReference type="AlphaFoldDB" id="A0A424WG85"/>
<evidence type="ECO:0008006" key="3">
    <source>
        <dbReference type="Google" id="ProtNLM"/>
    </source>
</evidence>
<evidence type="ECO:0000313" key="2">
    <source>
        <dbReference type="Proteomes" id="UP000285324"/>
    </source>
</evidence>
<reference evidence="1 2" key="1">
    <citation type="submission" date="2018-08" db="EMBL/GenBank/DDBJ databases">
        <title>Achromobacter xylosoxidans Genome sequencing and assembly.</title>
        <authorList>
            <person name="Wang R."/>
            <person name="Rensing C."/>
            <person name="Li Y."/>
        </authorList>
    </citation>
    <scope>NUCLEOTIDE SEQUENCE [LARGE SCALE GENOMIC DNA]</scope>
    <source>
        <strain evidence="1 2">GD003A</strain>
    </source>
</reference>
<proteinExistence type="predicted"/>
<name>A0A424WG85_ALCXX</name>
<organism evidence="1 2">
    <name type="scientific">Alcaligenes xylosoxydans xylosoxydans</name>
    <name type="common">Achromobacter xylosoxidans</name>
    <dbReference type="NCBI Taxonomy" id="85698"/>
    <lineage>
        <taxon>Bacteria</taxon>
        <taxon>Pseudomonadati</taxon>
        <taxon>Pseudomonadota</taxon>
        <taxon>Betaproteobacteria</taxon>
        <taxon>Burkholderiales</taxon>
        <taxon>Alcaligenaceae</taxon>
        <taxon>Achromobacter</taxon>
    </lineage>
</organism>
<dbReference type="Proteomes" id="UP000285324">
    <property type="component" value="Unassembled WGS sequence"/>
</dbReference>
<protein>
    <recommendedName>
        <fullName evidence="3">Flagellar protein FlhE</fullName>
    </recommendedName>
</protein>
<dbReference type="OrthoDB" id="8718505at2"/>
<dbReference type="Pfam" id="PF06366">
    <property type="entry name" value="FlhE"/>
    <property type="match status" value="1"/>
</dbReference>
<sequence length="173" mass="18633">MAGLRERFVQICSHLFHQLSIKHWSRLMRFKKRAAPALLAVASLTLAAFAQNAMAAGAYSSSAVMPTIYSKNHWYTVAPPVVGSPPSTATITTVYYSYGYRFPRPTGFQVLLCDNNGTNCTDVTSRGSGSVSFKGKGVKANTPVRFHARVGGNGTMSPLMGDGTANVSVMYDD</sequence>
<gene>
    <name evidence="1" type="ORF">DY367_08530</name>
</gene>
<accession>A0A424WG85</accession>
<evidence type="ECO:0000313" key="1">
    <source>
        <dbReference type="EMBL" id="RPJ92260.1"/>
    </source>
</evidence>
<dbReference type="EMBL" id="QVXO01000009">
    <property type="protein sequence ID" value="RPJ92260.1"/>
    <property type="molecule type" value="Genomic_DNA"/>
</dbReference>
<dbReference type="InterPro" id="IPR009420">
    <property type="entry name" value="FlhE"/>
</dbReference>
<comment type="caution">
    <text evidence="1">The sequence shown here is derived from an EMBL/GenBank/DDBJ whole genome shotgun (WGS) entry which is preliminary data.</text>
</comment>